<keyword evidence="4" id="KW-1003">Cell membrane</keyword>
<name>A0A662Z1C4_9STAP</name>
<dbReference type="Proteomes" id="UP000243605">
    <property type="component" value="Unassembled WGS sequence"/>
</dbReference>
<dbReference type="GO" id="GO:0005886">
    <property type="term" value="C:plasma membrane"/>
    <property type="evidence" value="ECO:0007669"/>
    <property type="project" value="UniProtKB-SubCell"/>
</dbReference>
<feature type="transmembrane region" description="Helical" evidence="10">
    <location>
        <begin position="6"/>
        <end position="25"/>
    </location>
</feature>
<dbReference type="Pfam" id="PF02699">
    <property type="entry name" value="YajC"/>
    <property type="match status" value="1"/>
</dbReference>
<accession>A0A662Z1C4</accession>
<evidence type="ECO:0000256" key="10">
    <source>
        <dbReference type="SAM" id="Phobius"/>
    </source>
</evidence>
<keyword evidence="8" id="KW-0811">Translocation</keyword>
<evidence type="ECO:0000256" key="9">
    <source>
        <dbReference type="ARBA" id="ARBA00023136"/>
    </source>
</evidence>
<keyword evidence="7 10" id="KW-1133">Transmembrane helix</keyword>
<keyword evidence="6" id="KW-0653">Protein transport</keyword>
<sequence length="91" mass="10375">METLVAILPLIVIVLLMYLLMIRPAQKRQKQMQEMQQSLERGDEIITIGGIHGTVESHDQKHMYINVDEGSGTVLKFDRVALKEIVKDSEL</sequence>
<dbReference type="PANTHER" id="PTHR33909:SF1">
    <property type="entry name" value="SEC TRANSLOCON ACCESSORY COMPLEX SUBUNIT YAJC"/>
    <property type="match status" value="1"/>
</dbReference>
<organism evidence="11 12">
    <name type="scientific">Aliicoccus persicus</name>
    <dbReference type="NCBI Taxonomy" id="930138"/>
    <lineage>
        <taxon>Bacteria</taxon>
        <taxon>Bacillati</taxon>
        <taxon>Bacillota</taxon>
        <taxon>Bacilli</taxon>
        <taxon>Bacillales</taxon>
        <taxon>Staphylococcaceae</taxon>
        <taxon>Aliicoccus</taxon>
    </lineage>
</organism>
<dbReference type="GO" id="GO:0015031">
    <property type="term" value="P:protein transport"/>
    <property type="evidence" value="ECO:0007669"/>
    <property type="project" value="UniProtKB-KW"/>
</dbReference>
<dbReference type="RefSeq" id="WP_091473637.1">
    <property type="nucleotide sequence ID" value="NZ_FOIT01000001.1"/>
</dbReference>
<evidence type="ECO:0000256" key="6">
    <source>
        <dbReference type="ARBA" id="ARBA00022927"/>
    </source>
</evidence>
<evidence type="ECO:0000256" key="5">
    <source>
        <dbReference type="ARBA" id="ARBA00022692"/>
    </source>
</evidence>
<gene>
    <name evidence="11" type="ORF">SAMN05192557_0535</name>
</gene>
<dbReference type="PRINTS" id="PR01853">
    <property type="entry name" value="YAJCTRNLCASE"/>
</dbReference>
<evidence type="ECO:0000313" key="12">
    <source>
        <dbReference type="Proteomes" id="UP000243605"/>
    </source>
</evidence>
<dbReference type="SMART" id="SM01323">
    <property type="entry name" value="YajC"/>
    <property type="match status" value="1"/>
</dbReference>
<dbReference type="OrthoDB" id="9800132at2"/>
<dbReference type="PANTHER" id="PTHR33909">
    <property type="entry name" value="SEC TRANSLOCON ACCESSORY COMPLEX SUBUNIT YAJC"/>
    <property type="match status" value="1"/>
</dbReference>
<comment type="similarity">
    <text evidence="2">Belongs to the YajC family.</text>
</comment>
<dbReference type="NCBIfam" id="TIGR00739">
    <property type="entry name" value="yajC"/>
    <property type="match status" value="1"/>
</dbReference>
<keyword evidence="9 10" id="KW-0472">Membrane</keyword>
<proteinExistence type="inferred from homology"/>
<evidence type="ECO:0000256" key="8">
    <source>
        <dbReference type="ARBA" id="ARBA00023010"/>
    </source>
</evidence>
<evidence type="ECO:0000256" key="4">
    <source>
        <dbReference type="ARBA" id="ARBA00022475"/>
    </source>
</evidence>
<reference evidence="11 12" key="1">
    <citation type="submission" date="2016-10" db="EMBL/GenBank/DDBJ databases">
        <authorList>
            <person name="Varghese N."/>
            <person name="Submissions S."/>
        </authorList>
    </citation>
    <scope>NUCLEOTIDE SEQUENCE [LARGE SCALE GENOMIC DNA]</scope>
    <source>
        <strain evidence="11 12">IBRC-M10081</strain>
    </source>
</reference>
<comment type="subcellular location">
    <subcellularLocation>
        <location evidence="1">Cell membrane</location>
        <topology evidence="1">Single-pass membrane protein</topology>
    </subcellularLocation>
</comment>
<evidence type="ECO:0000256" key="2">
    <source>
        <dbReference type="ARBA" id="ARBA00006742"/>
    </source>
</evidence>
<keyword evidence="3" id="KW-0813">Transport</keyword>
<evidence type="ECO:0000256" key="7">
    <source>
        <dbReference type="ARBA" id="ARBA00022989"/>
    </source>
</evidence>
<dbReference type="EMBL" id="FOIT01000001">
    <property type="protein sequence ID" value="SEV85860.1"/>
    <property type="molecule type" value="Genomic_DNA"/>
</dbReference>
<evidence type="ECO:0000256" key="1">
    <source>
        <dbReference type="ARBA" id="ARBA00004162"/>
    </source>
</evidence>
<keyword evidence="5 10" id="KW-0812">Transmembrane</keyword>
<dbReference type="AlphaFoldDB" id="A0A662Z1C4"/>
<dbReference type="InterPro" id="IPR003849">
    <property type="entry name" value="Preprotein_translocase_YajC"/>
</dbReference>
<keyword evidence="12" id="KW-1185">Reference proteome</keyword>
<evidence type="ECO:0000313" key="11">
    <source>
        <dbReference type="EMBL" id="SEV85860.1"/>
    </source>
</evidence>
<protein>
    <submittedName>
        <fullName evidence="11">Protein translocase subunit yajC</fullName>
    </submittedName>
</protein>
<evidence type="ECO:0000256" key="3">
    <source>
        <dbReference type="ARBA" id="ARBA00022448"/>
    </source>
</evidence>